<dbReference type="NCBIfam" id="NF008183">
    <property type="entry name" value="PRK10933.1"/>
    <property type="match status" value="1"/>
</dbReference>
<evidence type="ECO:0000313" key="9">
    <source>
        <dbReference type="Proteomes" id="UP000034407"/>
    </source>
</evidence>
<dbReference type="InterPro" id="IPR006047">
    <property type="entry name" value="GH13_cat_dom"/>
</dbReference>
<organism evidence="8 9">
    <name type="scientific">Paraclostridium benzoelyticum</name>
    <dbReference type="NCBI Taxonomy" id="1629550"/>
    <lineage>
        <taxon>Bacteria</taxon>
        <taxon>Bacillati</taxon>
        <taxon>Bacillota</taxon>
        <taxon>Clostridia</taxon>
        <taxon>Peptostreptococcales</taxon>
        <taxon>Peptostreptococcaceae</taxon>
        <taxon>Paraclostridium</taxon>
    </lineage>
</organism>
<gene>
    <name evidence="8" type="ORF">VN21_06890</name>
</gene>
<dbReference type="PATRIC" id="fig|1629550.3.peg.824"/>
<dbReference type="Gene3D" id="2.60.40.1180">
    <property type="entry name" value="Golgi alpha-mannosidase II"/>
    <property type="match status" value="1"/>
</dbReference>
<dbReference type="OrthoDB" id="9805159at2"/>
<dbReference type="SMART" id="SM00642">
    <property type="entry name" value="Aamy"/>
    <property type="match status" value="1"/>
</dbReference>
<keyword evidence="9" id="KW-1185">Reference proteome</keyword>
<name>A0A0M3DK56_9FIRM</name>
<dbReference type="GO" id="GO:0005993">
    <property type="term" value="P:trehalose catabolic process"/>
    <property type="evidence" value="ECO:0007669"/>
    <property type="project" value="InterPro"/>
</dbReference>
<evidence type="ECO:0000256" key="3">
    <source>
        <dbReference type="ARBA" id="ARBA00022490"/>
    </source>
</evidence>
<dbReference type="RefSeq" id="WP_046822606.1">
    <property type="nucleotide sequence ID" value="NZ_LBBT01000147.1"/>
</dbReference>
<dbReference type="InterPro" id="IPR013780">
    <property type="entry name" value="Glyco_hydro_b"/>
</dbReference>
<evidence type="ECO:0000256" key="5">
    <source>
        <dbReference type="ARBA" id="ARBA00023295"/>
    </source>
</evidence>
<dbReference type="Gene3D" id="3.20.20.80">
    <property type="entry name" value="Glycosidases"/>
    <property type="match status" value="1"/>
</dbReference>
<evidence type="ECO:0000259" key="7">
    <source>
        <dbReference type="SMART" id="SM00642"/>
    </source>
</evidence>
<evidence type="ECO:0000256" key="2">
    <source>
        <dbReference type="ARBA" id="ARBA00008061"/>
    </source>
</evidence>
<dbReference type="SUPFAM" id="SSF51011">
    <property type="entry name" value="Glycosyl hydrolase domain"/>
    <property type="match status" value="1"/>
</dbReference>
<evidence type="ECO:0000256" key="1">
    <source>
        <dbReference type="ARBA" id="ARBA00004496"/>
    </source>
</evidence>
<dbReference type="GO" id="GO:0004556">
    <property type="term" value="F:alpha-amylase activity"/>
    <property type="evidence" value="ECO:0007669"/>
    <property type="project" value="TreeGrafter"/>
</dbReference>
<dbReference type="FunFam" id="3.90.400.10:FF:000002">
    <property type="entry name" value="Sucrose isomerase"/>
    <property type="match status" value="1"/>
</dbReference>
<dbReference type="SUPFAM" id="SSF51445">
    <property type="entry name" value="(Trans)glycosidases"/>
    <property type="match status" value="1"/>
</dbReference>
<proteinExistence type="inferred from homology"/>
<dbReference type="EC" id="3.2.1.93" evidence="6"/>
<dbReference type="Gene3D" id="3.90.400.10">
    <property type="entry name" value="Oligo-1,6-glucosidase, Domain 2"/>
    <property type="match status" value="1"/>
</dbReference>
<keyword evidence="3" id="KW-0963">Cytoplasm</keyword>
<dbReference type="NCBIfam" id="TIGR02403">
    <property type="entry name" value="trehalose_treC"/>
    <property type="match status" value="1"/>
</dbReference>
<comment type="subcellular location">
    <subcellularLocation>
        <location evidence="1">Cytoplasm</location>
    </subcellularLocation>
</comment>
<keyword evidence="5 8" id="KW-0326">Glycosidase</keyword>
<dbReference type="PANTHER" id="PTHR10357">
    <property type="entry name" value="ALPHA-AMYLASE FAMILY MEMBER"/>
    <property type="match status" value="1"/>
</dbReference>
<evidence type="ECO:0000313" key="8">
    <source>
        <dbReference type="EMBL" id="KKY01767.1"/>
    </source>
</evidence>
<dbReference type="InterPro" id="IPR012769">
    <property type="entry name" value="Trehalose_TreC"/>
</dbReference>
<accession>A0A0M3DK56</accession>
<dbReference type="InterPro" id="IPR032091">
    <property type="entry name" value="Malt_amylase-like_C"/>
</dbReference>
<dbReference type="CDD" id="cd11333">
    <property type="entry name" value="AmyAc_SI_OligoGlu_DGase"/>
    <property type="match status" value="1"/>
</dbReference>
<dbReference type="PANTHER" id="PTHR10357:SF217">
    <property type="entry name" value="TREHALOSE-6-PHOSPHATE HYDROLASE"/>
    <property type="match status" value="1"/>
</dbReference>
<dbReference type="InterPro" id="IPR017853">
    <property type="entry name" value="GH"/>
</dbReference>
<evidence type="ECO:0000256" key="6">
    <source>
        <dbReference type="NCBIfam" id="TIGR02403"/>
    </source>
</evidence>
<dbReference type="Proteomes" id="UP000034407">
    <property type="component" value="Unassembled WGS sequence"/>
</dbReference>
<dbReference type="FunFam" id="2.60.40.1180:FF:000007">
    <property type="entry name" value="Sucrose isomerase"/>
    <property type="match status" value="1"/>
</dbReference>
<dbReference type="AlphaFoldDB" id="A0A0M3DK56"/>
<dbReference type="Pfam" id="PF00128">
    <property type="entry name" value="Alpha-amylase"/>
    <property type="match status" value="1"/>
</dbReference>
<feature type="domain" description="Glycosyl hydrolase family 13 catalytic" evidence="7">
    <location>
        <begin position="14"/>
        <end position="420"/>
    </location>
</feature>
<dbReference type="FunFam" id="3.20.20.80:FF:000014">
    <property type="entry name" value="Alpha,alpha-phosphotrehalase"/>
    <property type="match status" value="1"/>
</dbReference>
<keyword evidence="4 8" id="KW-0378">Hydrolase</keyword>
<dbReference type="InterPro" id="IPR045857">
    <property type="entry name" value="O16G_dom_2"/>
</dbReference>
<comment type="caution">
    <text evidence="8">The sequence shown here is derived from an EMBL/GenBank/DDBJ whole genome shotgun (WGS) entry which is preliminary data.</text>
</comment>
<dbReference type="GO" id="GO:0008788">
    <property type="term" value="F:alpha,alpha-phosphotrehalase activity"/>
    <property type="evidence" value="ECO:0007669"/>
    <property type="project" value="UniProtKB-UniRule"/>
</dbReference>
<dbReference type="GO" id="GO:0005737">
    <property type="term" value="C:cytoplasm"/>
    <property type="evidence" value="ECO:0007669"/>
    <property type="project" value="UniProtKB-SubCell"/>
</dbReference>
<reference evidence="8 9" key="1">
    <citation type="submission" date="2015-04" db="EMBL/GenBank/DDBJ databases">
        <title>Microcin producing Clostridium sp. JC272T.</title>
        <authorList>
            <person name="Jyothsna T."/>
            <person name="Sasikala C."/>
            <person name="Ramana C."/>
        </authorList>
    </citation>
    <scope>NUCLEOTIDE SEQUENCE [LARGE SCALE GENOMIC DNA]</scope>
    <source>
        <strain evidence="8 9">JC272</strain>
    </source>
</reference>
<dbReference type="EMBL" id="LBBT01000147">
    <property type="protein sequence ID" value="KKY01767.1"/>
    <property type="molecule type" value="Genomic_DNA"/>
</dbReference>
<protein>
    <recommendedName>
        <fullName evidence="6">Alpha,alpha-phosphotrehalase</fullName>
        <ecNumber evidence="6">3.2.1.93</ecNumber>
    </recommendedName>
</protein>
<comment type="similarity">
    <text evidence="2">Belongs to the glycosyl hydrolase 13 family.</text>
</comment>
<dbReference type="Pfam" id="PF16657">
    <property type="entry name" value="Malt_amylase_C"/>
    <property type="match status" value="1"/>
</dbReference>
<sequence>MGYKDWFKKASVYQIYPKSFKDSNDDGIGDIKGIIQKLDHIENLGIEVIWLTPIYVSPQKDNGYDIEDYYNIDPIFGTMDDFEELLTEVHNRGMKLIMDMVINHTSTQHRWFKEAKKGEDNPYHDFYIWKKTKDRKLPNNWESKFGGSAWEYVEDIDKYYLHLFDVSQADLNWENPKLRLEIYKMMNFWMKKGVDGFRLDVINLLSKNQDFPNDTLESPNHDGRRFYTDGPRIHEYLKDINKNVFSLYENSMTVGEMSSTTIPNCINYTNPNNMELDMTFNFHHLKVDYLNGEKWILAQFEFDKLKEILFDWQVQMQVGNGWNATFWSNHDQPRALSRFGDDKSYRIESAKMLATSIHLMRGTPYIYQGEEIGMTNPNFESINEYKDIESINAYKNLIKKGYSEDDVLQILRSKSRDNSRTPMQWNENGGFTKGSSWIKMANNYKIINAKYEIEDEESIYNYYKKLINLRKEYDIISHGDITPILKDHESILAYIREYKNQKLLVVCNFFAQNTEIDINQYIKNFKCKILIKNYCERDLSKSMILKPYECFAILIN</sequence>
<evidence type="ECO:0000256" key="4">
    <source>
        <dbReference type="ARBA" id="ARBA00022801"/>
    </source>
</evidence>